<dbReference type="InterPro" id="IPR013783">
    <property type="entry name" value="Ig-like_fold"/>
</dbReference>
<feature type="chain" id="PRO_5038021288" evidence="1">
    <location>
        <begin position="23"/>
        <end position="245"/>
    </location>
</feature>
<name>A0A963Z2Y3_9PROT</name>
<dbReference type="PANTHER" id="PTHR30251">
    <property type="entry name" value="PILUS ASSEMBLY CHAPERONE"/>
    <property type="match status" value="1"/>
</dbReference>
<keyword evidence="1" id="KW-0732">Signal</keyword>
<evidence type="ECO:0000313" key="3">
    <source>
        <dbReference type="EMBL" id="MCB8881561.1"/>
    </source>
</evidence>
<proteinExistence type="predicted"/>
<evidence type="ECO:0000259" key="2">
    <source>
        <dbReference type="Pfam" id="PF00345"/>
    </source>
</evidence>
<keyword evidence="4" id="KW-1185">Reference proteome</keyword>
<organism evidence="3 4">
    <name type="scientific">Acidisoma cellulosilyticum</name>
    <dbReference type="NCBI Taxonomy" id="2802395"/>
    <lineage>
        <taxon>Bacteria</taxon>
        <taxon>Pseudomonadati</taxon>
        <taxon>Pseudomonadota</taxon>
        <taxon>Alphaproteobacteria</taxon>
        <taxon>Acetobacterales</taxon>
        <taxon>Acidocellaceae</taxon>
        <taxon>Acidisoma</taxon>
    </lineage>
</organism>
<sequence>MKRRTVMIVTAGLLMETRLAFAQPGKLGQDVQISPTMLALGQIGDTAICTIFNNGTAPTSSQIRIKSWRQEAGQDVLDDTTDIVASPPFMTVQPNQQQVVRVANLSATAGATELSYRLLLNELPSPGSLTGVGIQMLLAFSLPLFISGSDAAPPQLQAQFLRGSDAIILRLSNSGDVHIRLADLAYHTKAGARVMELPGLSGYVLARSTRDLYTKLSGLPPAGGRFTVSDNGVERPLSVSLMPSD</sequence>
<dbReference type="RefSeq" id="WP_227308233.1">
    <property type="nucleotide sequence ID" value="NZ_JAESVA010000005.1"/>
</dbReference>
<evidence type="ECO:0000313" key="4">
    <source>
        <dbReference type="Proteomes" id="UP000721844"/>
    </source>
</evidence>
<comment type="caution">
    <text evidence="3">The sequence shown here is derived from an EMBL/GenBank/DDBJ whole genome shotgun (WGS) entry which is preliminary data.</text>
</comment>
<accession>A0A963Z2Y3</accession>
<dbReference type="InterPro" id="IPR008962">
    <property type="entry name" value="PapD-like_sf"/>
</dbReference>
<dbReference type="AlphaFoldDB" id="A0A963Z2Y3"/>
<dbReference type="Gene3D" id="2.60.40.10">
    <property type="entry name" value="Immunoglobulins"/>
    <property type="match status" value="1"/>
</dbReference>
<feature type="domain" description="Pili assembly chaperone N-terminal" evidence="2">
    <location>
        <begin position="31"/>
        <end position="146"/>
    </location>
</feature>
<dbReference type="SUPFAM" id="SSF49354">
    <property type="entry name" value="PapD-like"/>
    <property type="match status" value="1"/>
</dbReference>
<dbReference type="GO" id="GO:0030288">
    <property type="term" value="C:outer membrane-bounded periplasmic space"/>
    <property type="evidence" value="ECO:0007669"/>
    <property type="project" value="InterPro"/>
</dbReference>
<dbReference type="GO" id="GO:0071555">
    <property type="term" value="P:cell wall organization"/>
    <property type="evidence" value="ECO:0007669"/>
    <property type="project" value="InterPro"/>
</dbReference>
<dbReference type="EMBL" id="JAESVA010000005">
    <property type="protein sequence ID" value="MCB8881561.1"/>
    <property type="molecule type" value="Genomic_DNA"/>
</dbReference>
<dbReference type="InterPro" id="IPR050643">
    <property type="entry name" value="Periplasmic_pilus_chap"/>
</dbReference>
<gene>
    <name evidence="3" type="ORF">ACELLULO517_15020</name>
</gene>
<dbReference type="Pfam" id="PF00345">
    <property type="entry name" value="PapD_N"/>
    <property type="match status" value="1"/>
</dbReference>
<dbReference type="Proteomes" id="UP000721844">
    <property type="component" value="Unassembled WGS sequence"/>
</dbReference>
<dbReference type="PANTHER" id="PTHR30251:SF4">
    <property type="entry name" value="SLR1668 PROTEIN"/>
    <property type="match status" value="1"/>
</dbReference>
<feature type="signal peptide" evidence="1">
    <location>
        <begin position="1"/>
        <end position="22"/>
    </location>
</feature>
<dbReference type="InterPro" id="IPR016147">
    <property type="entry name" value="Pili_assmbl_chaperone_N"/>
</dbReference>
<protein>
    <submittedName>
        <fullName evidence="3">Molecular chaperone</fullName>
    </submittedName>
</protein>
<evidence type="ECO:0000256" key="1">
    <source>
        <dbReference type="SAM" id="SignalP"/>
    </source>
</evidence>
<reference evidence="3 4" key="1">
    <citation type="journal article" date="2021" name="Microorganisms">
        <title>Acidisoma silvae sp. nov. and Acidisomacellulosilytica sp. nov., Two Acidophilic Bacteria Isolated from Decaying Wood, Hydrolyzing Cellulose and Producing Poly-3-hydroxybutyrate.</title>
        <authorList>
            <person name="Mieszkin S."/>
            <person name="Pouder E."/>
            <person name="Uroz S."/>
            <person name="Simon-Colin C."/>
            <person name="Alain K."/>
        </authorList>
    </citation>
    <scope>NUCLEOTIDE SEQUENCE [LARGE SCALE GENOMIC DNA]</scope>
    <source>
        <strain evidence="3 4">HW T5.17</strain>
    </source>
</reference>